<keyword evidence="3" id="KW-1185">Reference proteome</keyword>
<proteinExistence type="predicted"/>
<evidence type="ECO:0000313" key="3">
    <source>
        <dbReference type="Proteomes" id="UP000068164"/>
    </source>
</evidence>
<protein>
    <recommendedName>
        <fullName evidence="4">VirA/G regulated protein</fullName>
    </recommendedName>
</protein>
<reference evidence="2 3" key="1">
    <citation type="submission" date="2015-11" db="EMBL/GenBank/DDBJ databases">
        <title>Draft Genome Sequence of the Strain BR 10423 (Rhizobium sp.) isolated from nodules of Mimosa pudica.</title>
        <authorList>
            <person name="Barauna A.C."/>
            <person name="Zilli J.E."/>
            <person name="Simoes-Araujo J.L."/>
            <person name="Reis V.M."/>
            <person name="James E.K."/>
            <person name="Reis F.B.Jr."/>
            <person name="Rouws L.F."/>
            <person name="Passos S.R."/>
            <person name="Gois S.R."/>
        </authorList>
    </citation>
    <scope>NUCLEOTIDE SEQUENCE [LARGE SCALE GENOMIC DNA]</scope>
    <source>
        <strain evidence="2 3">BR10423</strain>
    </source>
</reference>
<evidence type="ECO:0008006" key="4">
    <source>
        <dbReference type="Google" id="ProtNLM"/>
    </source>
</evidence>
<dbReference type="Proteomes" id="UP000068164">
    <property type="component" value="Unassembled WGS sequence"/>
</dbReference>
<dbReference type="RefSeq" id="WP_007538815.1">
    <property type="nucleotide sequence ID" value="NZ_LNCD01000010.1"/>
</dbReference>
<comment type="caution">
    <text evidence="2">The sequence shown here is derived from an EMBL/GenBank/DDBJ whole genome shotgun (WGS) entry which is preliminary data.</text>
</comment>
<feature type="region of interest" description="Disordered" evidence="1">
    <location>
        <begin position="436"/>
        <end position="518"/>
    </location>
</feature>
<name>A0A125QA83_9HYPH</name>
<feature type="region of interest" description="Disordered" evidence="1">
    <location>
        <begin position="378"/>
        <end position="414"/>
    </location>
</feature>
<dbReference type="EMBL" id="LNCD01000010">
    <property type="protein sequence ID" value="KWV59677.1"/>
    <property type="molecule type" value="Genomic_DNA"/>
</dbReference>
<organism evidence="2 3">
    <name type="scientific">Rhizobium altiplani</name>
    <dbReference type="NCBI Taxonomy" id="1864509"/>
    <lineage>
        <taxon>Bacteria</taxon>
        <taxon>Pseudomonadati</taxon>
        <taxon>Pseudomonadota</taxon>
        <taxon>Alphaproteobacteria</taxon>
        <taxon>Hyphomicrobiales</taxon>
        <taxon>Rhizobiaceae</taxon>
        <taxon>Rhizobium/Agrobacterium group</taxon>
        <taxon>Rhizobium</taxon>
    </lineage>
</organism>
<feature type="compositionally biased region" description="Polar residues" evidence="1">
    <location>
        <begin position="395"/>
        <end position="410"/>
    </location>
</feature>
<evidence type="ECO:0000256" key="1">
    <source>
        <dbReference type="SAM" id="MobiDB-lite"/>
    </source>
</evidence>
<gene>
    <name evidence="2" type="ORF">AS026_28280</name>
</gene>
<feature type="region of interest" description="Disordered" evidence="1">
    <location>
        <begin position="567"/>
        <end position="594"/>
    </location>
</feature>
<dbReference type="AlphaFoldDB" id="A0A125QA83"/>
<dbReference type="Pfam" id="PF06661">
    <property type="entry name" value="VirE3"/>
    <property type="match status" value="1"/>
</dbReference>
<evidence type="ECO:0000313" key="2">
    <source>
        <dbReference type="EMBL" id="KWV59677.1"/>
    </source>
</evidence>
<accession>A0A125QA83</accession>
<dbReference type="OrthoDB" id="8404468at2"/>
<dbReference type="InterPro" id="IPR009550">
    <property type="entry name" value="VirE3"/>
</dbReference>
<sequence length="594" mass="66771">MVSINKKKALGFNTANKRRSAKREADHLLEARLAEVEAGKKRANFDNFEKQRKYAGDIQIVKKLGNKFRGEISYEPLRNKRLRVDNPGELTRENGLFSKTKKILTLGAGEENKFHVSLLERKTWRGLSRLSYTEDGTLLAKHVKYRDGTLEEKWERDEKGALMRTRYVNRGWLSKAVSEEMSDPYRRGLEEKIYRKLFRRKGSRHETYEREDNGNLNLVDSKVSGFAFSRRSTKAVNHETSQTQVRKLGGAFSKSYRSRLDKDGNEIARDILEHRRLLNKRSAVYDDVSGKLKSKKHTVGRIFKSEAIYQQGDVKQVTKKILGVTVLRKTTLLNERERDARTLRAEESAFHKRLWQEHSVPAQSSLQKRAAIPSVRFDGGDSIWPSKQRSLETAVPSQPVRTGETVSRNAGVQPKQDLESLFGLSDDQLLSQSTSLNKHLSNPEPGMSGLPESPQGPSPLLGPSPREGDSGRSLGGGVLEDQMAKQRSLESQGEVAVQASDGATRPVGDNLMNGSSEEFAPISSIKRDNFRPGKPIRRVGIVHKAIPVSSEATEATEERRMSILASITHPGTRNEIYSSRPDDRNRSAGRSSSL</sequence>